<dbReference type="SUPFAM" id="SSF109640">
    <property type="entry name" value="KRAB domain (Kruppel-associated box)"/>
    <property type="match status" value="1"/>
</dbReference>
<proteinExistence type="predicted"/>
<evidence type="ECO:0000259" key="1">
    <source>
        <dbReference type="PROSITE" id="PS50805"/>
    </source>
</evidence>
<dbReference type="SMART" id="SM00349">
    <property type="entry name" value="KRAB"/>
    <property type="match status" value="1"/>
</dbReference>
<protein>
    <recommendedName>
        <fullName evidence="1">KRAB domain-containing protein</fullName>
    </recommendedName>
</protein>
<dbReference type="Pfam" id="PF01352">
    <property type="entry name" value="KRAB"/>
    <property type="match status" value="1"/>
</dbReference>
<accession>A0A8D1PYW2</accession>
<dbReference type="InterPro" id="IPR050169">
    <property type="entry name" value="Krueppel_C2H2_ZnF"/>
</dbReference>
<dbReference type="PANTHER" id="PTHR23232:SF138">
    <property type="entry name" value="KRAB DOMAIN-CONTAINING PROTEIN"/>
    <property type="match status" value="1"/>
</dbReference>
<dbReference type="GO" id="GO:0006355">
    <property type="term" value="P:regulation of DNA-templated transcription"/>
    <property type="evidence" value="ECO:0007669"/>
    <property type="project" value="InterPro"/>
</dbReference>
<dbReference type="PROSITE" id="PS50805">
    <property type="entry name" value="KRAB"/>
    <property type="match status" value="1"/>
</dbReference>
<dbReference type="InterPro" id="IPR001909">
    <property type="entry name" value="KRAB"/>
</dbReference>
<dbReference type="Gene3D" id="6.10.140.140">
    <property type="match status" value="1"/>
</dbReference>
<organism evidence="2 3">
    <name type="scientific">Sus scrofa</name>
    <name type="common">Pig</name>
    <dbReference type="NCBI Taxonomy" id="9823"/>
    <lineage>
        <taxon>Eukaryota</taxon>
        <taxon>Metazoa</taxon>
        <taxon>Chordata</taxon>
        <taxon>Craniata</taxon>
        <taxon>Vertebrata</taxon>
        <taxon>Euteleostomi</taxon>
        <taxon>Mammalia</taxon>
        <taxon>Eutheria</taxon>
        <taxon>Laurasiatheria</taxon>
        <taxon>Artiodactyla</taxon>
        <taxon>Suina</taxon>
        <taxon>Suidae</taxon>
        <taxon>Sus</taxon>
    </lineage>
</organism>
<evidence type="ECO:0000313" key="2">
    <source>
        <dbReference type="Ensembl" id="ENSSSCP00055013375.1"/>
    </source>
</evidence>
<dbReference type="PANTHER" id="PTHR23232">
    <property type="entry name" value="KRAB DOMAIN C2H2 ZINC FINGER"/>
    <property type="match status" value="1"/>
</dbReference>
<name>A0A8D1PYW2_PIG</name>
<dbReference type="CDD" id="cd07765">
    <property type="entry name" value="KRAB_A-box"/>
    <property type="match status" value="1"/>
</dbReference>
<dbReference type="AlphaFoldDB" id="A0A8D1PYW2"/>
<reference evidence="2" key="1">
    <citation type="submission" date="2025-08" db="UniProtKB">
        <authorList>
            <consortium name="Ensembl"/>
        </authorList>
    </citation>
    <scope>IDENTIFICATION</scope>
</reference>
<dbReference type="InterPro" id="IPR036051">
    <property type="entry name" value="KRAB_dom_sf"/>
</dbReference>
<dbReference type="Ensembl" id="ENSSSCT00055016942.1">
    <property type="protein sequence ID" value="ENSSSCP00055013375.1"/>
    <property type="gene ID" value="ENSSSCG00055008673.1"/>
</dbReference>
<dbReference type="Proteomes" id="UP000694724">
    <property type="component" value="Unplaced"/>
</dbReference>
<evidence type="ECO:0000313" key="3">
    <source>
        <dbReference type="Proteomes" id="UP000694724"/>
    </source>
</evidence>
<feature type="domain" description="KRAB" evidence="1">
    <location>
        <begin position="9"/>
        <end position="83"/>
    </location>
</feature>
<sequence>MNFCRKGLVTFKDVAVCFSQDQWSDLDPTQKEFYGEYVLEEDCGIVVSLCKEFQVFLECQIFSCWKLRASETLDFMYSTSLVATPPVRLKES</sequence>